<dbReference type="Pfam" id="PF00248">
    <property type="entry name" value="Aldo_ket_red"/>
    <property type="match status" value="1"/>
</dbReference>
<dbReference type="AlphaFoldDB" id="A0A7X0VDD6"/>
<gene>
    <name evidence="3" type="ORF">H7C19_04015</name>
</gene>
<dbReference type="SUPFAM" id="SSF51430">
    <property type="entry name" value="NAD(P)-linked oxidoreductase"/>
    <property type="match status" value="1"/>
</dbReference>
<dbReference type="RefSeq" id="WP_185141410.1">
    <property type="nucleotide sequence ID" value="NZ_JACJVP010000005.1"/>
</dbReference>
<dbReference type="PRINTS" id="PR00069">
    <property type="entry name" value="ALDKETRDTASE"/>
</dbReference>
<dbReference type="EMBL" id="JACJVP010000005">
    <property type="protein sequence ID" value="MBB6669850.1"/>
    <property type="molecule type" value="Genomic_DNA"/>
</dbReference>
<comment type="caution">
    <text evidence="3">The sequence shown here is derived from an EMBL/GenBank/DDBJ whole genome shotgun (WGS) entry which is preliminary data.</text>
</comment>
<evidence type="ECO:0000313" key="4">
    <source>
        <dbReference type="Proteomes" id="UP000547209"/>
    </source>
</evidence>
<dbReference type="PANTHER" id="PTHR43364">
    <property type="entry name" value="NADH-SPECIFIC METHYLGLYOXAL REDUCTASE-RELATED"/>
    <property type="match status" value="1"/>
</dbReference>
<name>A0A7X0VDD6_9BACL</name>
<feature type="domain" description="NADP-dependent oxidoreductase" evidence="2">
    <location>
        <begin position="16"/>
        <end position="305"/>
    </location>
</feature>
<dbReference type="InterPro" id="IPR036812">
    <property type="entry name" value="NAD(P)_OxRdtase_dom_sf"/>
</dbReference>
<organism evidence="3 4">
    <name type="scientific">Cohnella nanjingensis</name>
    <dbReference type="NCBI Taxonomy" id="1387779"/>
    <lineage>
        <taxon>Bacteria</taxon>
        <taxon>Bacillati</taxon>
        <taxon>Bacillota</taxon>
        <taxon>Bacilli</taxon>
        <taxon>Bacillales</taxon>
        <taxon>Paenibacillaceae</taxon>
        <taxon>Cohnella</taxon>
    </lineage>
</organism>
<dbReference type="PANTHER" id="PTHR43364:SF4">
    <property type="entry name" value="NAD(P)-LINKED OXIDOREDUCTASE SUPERFAMILY PROTEIN"/>
    <property type="match status" value="1"/>
</dbReference>
<dbReference type="GO" id="GO:0005829">
    <property type="term" value="C:cytosol"/>
    <property type="evidence" value="ECO:0007669"/>
    <property type="project" value="TreeGrafter"/>
</dbReference>
<reference evidence="3 4" key="1">
    <citation type="submission" date="2020-08" db="EMBL/GenBank/DDBJ databases">
        <title>Cohnella phylogeny.</title>
        <authorList>
            <person name="Dunlap C."/>
        </authorList>
    </citation>
    <scope>NUCLEOTIDE SEQUENCE [LARGE SCALE GENOMIC DNA]</scope>
    <source>
        <strain evidence="3 4">DSM 28246</strain>
    </source>
</reference>
<protein>
    <submittedName>
        <fullName evidence="3">Aldo/keto reductase</fullName>
    </submittedName>
</protein>
<dbReference type="InterPro" id="IPR023210">
    <property type="entry name" value="NADP_OxRdtase_dom"/>
</dbReference>
<dbReference type="Gene3D" id="3.20.20.100">
    <property type="entry name" value="NADP-dependent oxidoreductase domain"/>
    <property type="match status" value="1"/>
</dbReference>
<evidence type="ECO:0000256" key="1">
    <source>
        <dbReference type="ARBA" id="ARBA00023002"/>
    </source>
</evidence>
<dbReference type="InterPro" id="IPR020471">
    <property type="entry name" value="AKR"/>
</dbReference>
<evidence type="ECO:0000313" key="3">
    <source>
        <dbReference type="EMBL" id="MBB6669850.1"/>
    </source>
</evidence>
<keyword evidence="4" id="KW-1185">Reference proteome</keyword>
<dbReference type="Proteomes" id="UP000547209">
    <property type="component" value="Unassembled WGS sequence"/>
</dbReference>
<sequence>MKQVNIPGLERGCTQLVMGSMMLSDERMEYSAGLLDAYVGIGGNTIDTAHVYGPNGARAIGIWMRERGNRASLVLIGKGAHHDENGPRVTQEAMERDLEETFERMQTDDVDIFMLHRDDPAKPVGYIVEALNAQLEAGRCRALGASNWTAERIQEANDYAAAHGLTGFACNSPNLSLAKPNEPRWPGCVSVDDDCAAWHERTQLPLLSWSSQAGGFFTGRFAPERRDNAEAVRVYYSDANWERLRRASALAARKGVDANQIALAFVLHQPFPTCALIGPNETSELLSSAGALDVKLTLAEMRWLDLKDAELRGE</sequence>
<dbReference type="CDD" id="cd19082">
    <property type="entry name" value="AKR_AKR10A1_2"/>
    <property type="match status" value="1"/>
</dbReference>
<accession>A0A7X0VDD6</accession>
<dbReference type="GO" id="GO:0016491">
    <property type="term" value="F:oxidoreductase activity"/>
    <property type="evidence" value="ECO:0007669"/>
    <property type="project" value="UniProtKB-KW"/>
</dbReference>
<dbReference type="InterPro" id="IPR050523">
    <property type="entry name" value="AKR_Detox_Biosynth"/>
</dbReference>
<keyword evidence="1" id="KW-0560">Oxidoreductase</keyword>
<evidence type="ECO:0000259" key="2">
    <source>
        <dbReference type="Pfam" id="PF00248"/>
    </source>
</evidence>
<proteinExistence type="predicted"/>